<proteinExistence type="predicted"/>
<keyword evidence="1" id="KW-1133">Transmembrane helix</keyword>
<dbReference type="EMBL" id="QRWX01000002">
    <property type="protein sequence ID" value="RGT55945.1"/>
    <property type="molecule type" value="Genomic_DNA"/>
</dbReference>
<evidence type="ECO:0008006" key="4">
    <source>
        <dbReference type="Google" id="ProtNLM"/>
    </source>
</evidence>
<keyword evidence="1" id="KW-0472">Membrane</keyword>
<name>A0A412PE77_9FIRM</name>
<evidence type="ECO:0000313" key="2">
    <source>
        <dbReference type="EMBL" id="RGT55945.1"/>
    </source>
</evidence>
<protein>
    <recommendedName>
        <fullName evidence="4">Cell division protein FtsL</fullName>
    </recommendedName>
</protein>
<gene>
    <name evidence="2" type="ORF">DWX20_03825</name>
</gene>
<accession>A0A412PE77</accession>
<organism evidence="2 3">
    <name type="scientific">Solobacterium moorei</name>
    <dbReference type="NCBI Taxonomy" id="102148"/>
    <lineage>
        <taxon>Bacteria</taxon>
        <taxon>Bacillati</taxon>
        <taxon>Bacillota</taxon>
        <taxon>Erysipelotrichia</taxon>
        <taxon>Erysipelotrichales</taxon>
        <taxon>Erysipelotrichaceae</taxon>
        <taxon>Solobacterium</taxon>
    </lineage>
</organism>
<reference evidence="2 3" key="1">
    <citation type="submission" date="2018-08" db="EMBL/GenBank/DDBJ databases">
        <title>A genome reference for cultivated species of the human gut microbiota.</title>
        <authorList>
            <person name="Zou Y."/>
            <person name="Xue W."/>
            <person name="Luo G."/>
        </authorList>
    </citation>
    <scope>NUCLEOTIDE SEQUENCE [LARGE SCALE GENOMIC DNA]</scope>
    <source>
        <strain evidence="2 3">AF18-46</strain>
    </source>
</reference>
<dbReference type="AlphaFoldDB" id="A0A412PE77"/>
<sequence length="108" mass="11890">MAKIVKRKKRKKNTAFLNFSIWMFMISATLYLASSIFLRTYNNALSAQTQQMEADIVTLGTQNDALKVEILNLGSNNRVDEIAASNGLSKKQENIVTITGGSSKTTGD</sequence>
<dbReference type="GeneID" id="89620224"/>
<dbReference type="RefSeq" id="WP_006525638.1">
    <property type="nucleotide sequence ID" value="NZ_AP028934.1"/>
</dbReference>
<keyword evidence="1" id="KW-0812">Transmembrane</keyword>
<dbReference type="Proteomes" id="UP000284731">
    <property type="component" value="Unassembled WGS sequence"/>
</dbReference>
<feature type="transmembrane region" description="Helical" evidence="1">
    <location>
        <begin position="21"/>
        <end position="41"/>
    </location>
</feature>
<evidence type="ECO:0000256" key="1">
    <source>
        <dbReference type="SAM" id="Phobius"/>
    </source>
</evidence>
<evidence type="ECO:0000313" key="3">
    <source>
        <dbReference type="Proteomes" id="UP000284731"/>
    </source>
</evidence>
<comment type="caution">
    <text evidence="2">The sequence shown here is derived from an EMBL/GenBank/DDBJ whole genome shotgun (WGS) entry which is preliminary data.</text>
</comment>